<gene>
    <name evidence="1" type="ORF">E6K80_00725</name>
</gene>
<dbReference type="AlphaFoldDB" id="A0A538UBF5"/>
<sequence length="85" mass="9402">MTAESDRGPLPDPDSHAGEWGDYLTVRRCHPQEDRFIASGYTMQGAGDGSNRDCTPRFVVFGRSPACCWAFATPPTPITSWRSRP</sequence>
<accession>A0A538UBF5</accession>
<dbReference type="Proteomes" id="UP000319836">
    <property type="component" value="Unassembled WGS sequence"/>
</dbReference>
<reference evidence="1 2" key="1">
    <citation type="journal article" date="2019" name="Nat. Microbiol.">
        <title>Mediterranean grassland soil C-N compound turnover is dependent on rainfall and depth, and is mediated by genomically divergent microorganisms.</title>
        <authorList>
            <person name="Diamond S."/>
            <person name="Andeer P.F."/>
            <person name="Li Z."/>
            <person name="Crits-Christoph A."/>
            <person name="Burstein D."/>
            <person name="Anantharaman K."/>
            <person name="Lane K.R."/>
            <person name="Thomas B.C."/>
            <person name="Pan C."/>
            <person name="Northen T.R."/>
            <person name="Banfield J.F."/>
        </authorList>
    </citation>
    <scope>NUCLEOTIDE SEQUENCE [LARGE SCALE GENOMIC DNA]</scope>
    <source>
        <strain evidence="1">WS_10</strain>
    </source>
</reference>
<organism evidence="1 2">
    <name type="scientific">Eiseniibacteriota bacterium</name>
    <dbReference type="NCBI Taxonomy" id="2212470"/>
    <lineage>
        <taxon>Bacteria</taxon>
        <taxon>Candidatus Eiseniibacteriota</taxon>
    </lineage>
</organism>
<evidence type="ECO:0000313" key="2">
    <source>
        <dbReference type="Proteomes" id="UP000319836"/>
    </source>
</evidence>
<evidence type="ECO:0000313" key="1">
    <source>
        <dbReference type="EMBL" id="TMQ73226.1"/>
    </source>
</evidence>
<proteinExistence type="predicted"/>
<name>A0A538UBF5_UNCEI</name>
<protein>
    <submittedName>
        <fullName evidence="1">Uncharacterized protein</fullName>
    </submittedName>
</protein>
<comment type="caution">
    <text evidence="1">The sequence shown here is derived from an EMBL/GenBank/DDBJ whole genome shotgun (WGS) entry which is preliminary data.</text>
</comment>
<dbReference type="EMBL" id="VBPA01000016">
    <property type="protein sequence ID" value="TMQ73226.1"/>
    <property type="molecule type" value="Genomic_DNA"/>
</dbReference>